<evidence type="ECO:0000313" key="1">
    <source>
        <dbReference type="EMBL" id="JAH87260.1"/>
    </source>
</evidence>
<organism evidence="1">
    <name type="scientific">Anguilla anguilla</name>
    <name type="common">European freshwater eel</name>
    <name type="synonym">Muraena anguilla</name>
    <dbReference type="NCBI Taxonomy" id="7936"/>
    <lineage>
        <taxon>Eukaryota</taxon>
        <taxon>Metazoa</taxon>
        <taxon>Chordata</taxon>
        <taxon>Craniata</taxon>
        <taxon>Vertebrata</taxon>
        <taxon>Euteleostomi</taxon>
        <taxon>Actinopterygii</taxon>
        <taxon>Neopterygii</taxon>
        <taxon>Teleostei</taxon>
        <taxon>Anguilliformes</taxon>
        <taxon>Anguillidae</taxon>
        <taxon>Anguilla</taxon>
    </lineage>
</organism>
<name>A0A0E9WCJ3_ANGAN</name>
<protein>
    <submittedName>
        <fullName evidence="1">Uncharacterized protein</fullName>
    </submittedName>
</protein>
<dbReference type="EMBL" id="GBXM01021317">
    <property type="protein sequence ID" value="JAH87260.1"/>
    <property type="molecule type" value="Transcribed_RNA"/>
</dbReference>
<sequence length="53" mass="5948">MNLALQCSVDGSLITVWFTNIQALSFQPSNEKNNIQHHVACYTILQTSSSQKH</sequence>
<reference evidence="1" key="2">
    <citation type="journal article" date="2015" name="Fish Shellfish Immunol.">
        <title>Early steps in the European eel (Anguilla anguilla)-Vibrio vulnificus interaction in the gills: Role of the RtxA13 toxin.</title>
        <authorList>
            <person name="Callol A."/>
            <person name="Pajuelo D."/>
            <person name="Ebbesson L."/>
            <person name="Teles M."/>
            <person name="MacKenzie S."/>
            <person name="Amaro C."/>
        </authorList>
    </citation>
    <scope>NUCLEOTIDE SEQUENCE</scope>
</reference>
<proteinExistence type="predicted"/>
<dbReference type="AlphaFoldDB" id="A0A0E9WCJ3"/>
<reference evidence="1" key="1">
    <citation type="submission" date="2014-11" db="EMBL/GenBank/DDBJ databases">
        <authorList>
            <person name="Amaro Gonzalez C."/>
        </authorList>
    </citation>
    <scope>NUCLEOTIDE SEQUENCE</scope>
</reference>
<accession>A0A0E9WCJ3</accession>